<accession>A0A168N1L0</accession>
<evidence type="ECO:0000313" key="2">
    <source>
        <dbReference type="EMBL" id="OAB45291.1"/>
    </source>
</evidence>
<name>A0A168N1L0_9BACL</name>
<comment type="caution">
    <text evidence="2">The sequence shown here is derived from an EMBL/GenBank/DDBJ whole genome shotgun (WGS) entry which is preliminary data.</text>
</comment>
<protein>
    <submittedName>
        <fullName evidence="2">Uncharacterized protein</fullName>
    </submittedName>
</protein>
<evidence type="ECO:0000313" key="3">
    <source>
        <dbReference type="Proteomes" id="UP000076967"/>
    </source>
</evidence>
<dbReference type="EMBL" id="LVJH01000003">
    <property type="protein sequence ID" value="OAB45291.1"/>
    <property type="molecule type" value="Genomic_DNA"/>
</dbReference>
<sequence>MKNTFFHDDRKNKLQDGLIYVNYMFYLTLLFIKPHNLTYRVRLNIIKERINELKSLKSINQIAN</sequence>
<keyword evidence="1" id="KW-0472">Membrane</keyword>
<feature type="transmembrane region" description="Helical" evidence="1">
    <location>
        <begin position="20"/>
        <end position="39"/>
    </location>
</feature>
<organism evidence="2 3">
    <name type="scientific">Paenibacillus glacialis</name>
    <dbReference type="NCBI Taxonomy" id="494026"/>
    <lineage>
        <taxon>Bacteria</taxon>
        <taxon>Bacillati</taxon>
        <taxon>Bacillota</taxon>
        <taxon>Bacilli</taxon>
        <taxon>Bacillales</taxon>
        <taxon>Paenibacillaceae</taxon>
        <taxon>Paenibacillus</taxon>
    </lineage>
</organism>
<keyword evidence="1" id="KW-0812">Transmembrane</keyword>
<dbReference type="AlphaFoldDB" id="A0A168N1L0"/>
<gene>
    <name evidence="2" type="ORF">PGLA_03290</name>
</gene>
<proteinExistence type="predicted"/>
<evidence type="ECO:0000256" key="1">
    <source>
        <dbReference type="SAM" id="Phobius"/>
    </source>
</evidence>
<reference evidence="2 3" key="1">
    <citation type="submission" date="2016-03" db="EMBL/GenBank/DDBJ databases">
        <title>Draft genome sequence of Paenibacillus glacialis DSM 22343.</title>
        <authorList>
            <person name="Shin S.-K."/>
            <person name="Yi H."/>
        </authorList>
    </citation>
    <scope>NUCLEOTIDE SEQUENCE [LARGE SCALE GENOMIC DNA]</scope>
    <source>
        <strain evidence="2 3">DSM 22343</strain>
    </source>
</reference>
<keyword evidence="3" id="KW-1185">Reference proteome</keyword>
<dbReference type="Proteomes" id="UP000076967">
    <property type="component" value="Unassembled WGS sequence"/>
</dbReference>
<keyword evidence="1" id="KW-1133">Transmembrane helix</keyword>